<dbReference type="SUPFAM" id="SSF53187">
    <property type="entry name" value="Zn-dependent exopeptidases"/>
    <property type="match status" value="1"/>
</dbReference>
<feature type="binding site" evidence="9">
    <location>
        <position position="146"/>
    </location>
    <ligand>
        <name>Zn(2+)</name>
        <dbReference type="ChEBI" id="CHEBI:29105"/>
        <label>1</label>
    </ligand>
</feature>
<evidence type="ECO:0000313" key="11">
    <source>
        <dbReference type="EMBL" id="BBG24581.1"/>
    </source>
</evidence>
<evidence type="ECO:0000313" key="13">
    <source>
        <dbReference type="Proteomes" id="UP000322983"/>
    </source>
</evidence>
<proteinExistence type="inferred from homology"/>
<evidence type="ECO:0000256" key="9">
    <source>
        <dbReference type="HAMAP-Rule" id="MF_01120"/>
    </source>
</evidence>
<comment type="subcellular location">
    <subcellularLocation>
        <location evidence="9">Cytoplasm</location>
    </subcellularLocation>
</comment>
<comment type="pathway">
    <text evidence="9">Amino-acid biosynthesis; L-arginine biosynthesis.</text>
</comment>
<keyword evidence="5 9" id="KW-0378">Hydrolase</keyword>
<dbReference type="EMBL" id="AP018930">
    <property type="protein sequence ID" value="BBG27369.1"/>
    <property type="molecule type" value="Genomic_DNA"/>
</dbReference>
<accession>A0A510DWH9</accession>
<dbReference type="InterPro" id="IPR050072">
    <property type="entry name" value="Peptidase_M20A"/>
</dbReference>
<evidence type="ECO:0000256" key="4">
    <source>
        <dbReference type="ARBA" id="ARBA00022723"/>
    </source>
</evidence>
<dbReference type="Pfam" id="PF01546">
    <property type="entry name" value="Peptidase_M20"/>
    <property type="match status" value="1"/>
</dbReference>
<dbReference type="NCBIfam" id="TIGR01902">
    <property type="entry name" value="dapE-lys-deAc"/>
    <property type="match status" value="1"/>
</dbReference>
<dbReference type="AlphaFoldDB" id="A0A510E4G1"/>
<dbReference type="GO" id="GO:0016811">
    <property type="term" value="F:hydrolase activity, acting on carbon-nitrogen (but not peptide) bonds, in linear amides"/>
    <property type="evidence" value="ECO:0007669"/>
    <property type="project" value="UniProtKB-UniRule"/>
</dbReference>
<evidence type="ECO:0000256" key="3">
    <source>
        <dbReference type="ARBA" id="ARBA00022605"/>
    </source>
</evidence>
<dbReference type="GO" id="GO:0019878">
    <property type="term" value="P:lysine biosynthetic process via aminoadipic acid"/>
    <property type="evidence" value="ECO:0007669"/>
    <property type="project" value="UniProtKB-UniRule"/>
</dbReference>
<evidence type="ECO:0000256" key="8">
    <source>
        <dbReference type="ARBA" id="ARBA00023285"/>
    </source>
</evidence>
<comment type="catalytic activity">
    <reaction evidence="9">
        <text>[amino-group carrier protein]-C-terminal-gamma-(L-lysyl)-L-glutamate + H2O = [amino-group carrier protein]-C-terminal-L-glutamate + L-lysine</text>
        <dbReference type="Rhea" id="RHEA:48684"/>
        <dbReference type="Rhea" id="RHEA-COMP:9693"/>
        <dbReference type="Rhea" id="RHEA-COMP:9715"/>
        <dbReference type="ChEBI" id="CHEBI:15377"/>
        <dbReference type="ChEBI" id="CHEBI:32551"/>
        <dbReference type="ChEBI" id="CHEBI:78525"/>
        <dbReference type="ChEBI" id="CHEBI:78526"/>
        <dbReference type="EC" id="3.5.1.130"/>
    </reaction>
</comment>
<dbReference type="STRING" id="1294262.GCA_001316085_00092"/>
<keyword evidence="6 9" id="KW-0862">Zinc</keyword>
<feature type="binding site" evidence="9">
    <location>
        <position position="316"/>
    </location>
    <ligand>
        <name>Zn(2+)</name>
        <dbReference type="ChEBI" id="CHEBI:29105"/>
        <label>2</label>
    </ligand>
</feature>
<keyword evidence="8 9" id="KW-0170">Cobalt</keyword>
<evidence type="ECO:0000256" key="1">
    <source>
        <dbReference type="ARBA" id="ARBA00022490"/>
    </source>
</evidence>
<dbReference type="Proteomes" id="UP000322983">
    <property type="component" value="Chromosome"/>
</dbReference>
<protein>
    <recommendedName>
        <fullName evidence="9">[LysW]-lysine/[LysW]-ornithine hydrolase</fullName>
        <ecNumber evidence="9">3.5.1.130</ecNumber>
    </recommendedName>
</protein>
<dbReference type="InterPro" id="IPR010175">
    <property type="entry name" value="LysK"/>
</dbReference>
<keyword evidence="3 9" id="KW-0028">Amino-acid biosynthesis</keyword>
<evidence type="ECO:0000313" key="12">
    <source>
        <dbReference type="EMBL" id="BBG27369.1"/>
    </source>
</evidence>
<keyword evidence="4 9" id="KW-0479">Metal-binding</keyword>
<comment type="cofactor">
    <cofactor evidence="9">
        <name>Zn(2+)</name>
        <dbReference type="ChEBI" id="CHEBI:29105"/>
    </cofactor>
    <cofactor evidence="9">
        <name>Co(2+)</name>
        <dbReference type="ChEBI" id="CHEBI:48828"/>
    </cofactor>
    <text evidence="9">Binds 2 Zn(2+) or Co(2+) ions per subunit.</text>
</comment>
<name>A0A510E4G1_9CREN</name>
<keyword evidence="13" id="KW-1185">Reference proteome</keyword>
<accession>A0A510E4G1</accession>
<dbReference type="RefSeq" id="WP_054844828.1">
    <property type="nucleotide sequence ID" value="NZ_AP018929.1"/>
</dbReference>
<organism evidence="12 14">
    <name type="scientific">Sulfuracidifex tepidarius</name>
    <dbReference type="NCBI Taxonomy" id="1294262"/>
    <lineage>
        <taxon>Archaea</taxon>
        <taxon>Thermoproteota</taxon>
        <taxon>Thermoprotei</taxon>
        <taxon>Sulfolobales</taxon>
        <taxon>Sulfolobaceae</taxon>
        <taxon>Sulfuracidifex</taxon>
    </lineage>
</organism>
<keyword evidence="1 9" id="KW-0963">Cytoplasm</keyword>
<gene>
    <name evidence="9" type="primary">lysK</name>
    <name evidence="11" type="ORF">IC006_1908</name>
    <name evidence="12" type="ORF">IC007_1916</name>
</gene>
<dbReference type="EC" id="3.5.1.130" evidence="9"/>
<feature type="binding site" evidence="9">
    <location>
        <position position="68"/>
    </location>
    <ligand>
        <name>Zn(2+)</name>
        <dbReference type="ChEBI" id="CHEBI:29105"/>
        <label>1</label>
    </ligand>
</feature>
<dbReference type="Pfam" id="PF07687">
    <property type="entry name" value="M20_dimer"/>
    <property type="match status" value="1"/>
</dbReference>
<dbReference type="HAMAP" id="MF_01120">
    <property type="entry name" value="LysK"/>
    <property type="match status" value="1"/>
</dbReference>
<evidence type="ECO:0000256" key="6">
    <source>
        <dbReference type="ARBA" id="ARBA00022833"/>
    </source>
</evidence>
<dbReference type="SUPFAM" id="SSF55031">
    <property type="entry name" value="Bacterial exopeptidase dimerisation domain"/>
    <property type="match status" value="1"/>
</dbReference>
<keyword evidence="7 9" id="KW-0457">Lysine biosynthesis</keyword>
<feature type="binding site" evidence="9">
    <location>
        <position position="123"/>
    </location>
    <ligand>
        <name>Zn(2+)</name>
        <dbReference type="ChEBI" id="CHEBI:29105"/>
        <label>2</label>
    </ligand>
</feature>
<dbReference type="KEGG" id="step:IC006_1908"/>
<comment type="similarity">
    <text evidence="9">Belongs to the peptidase M20A family. LysK subfamily.</text>
</comment>
<evidence type="ECO:0000256" key="7">
    <source>
        <dbReference type="ARBA" id="ARBA00023154"/>
    </source>
</evidence>
<evidence type="ECO:0000259" key="10">
    <source>
        <dbReference type="Pfam" id="PF07687"/>
    </source>
</evidence>
<dbReference type="GO" id="GO:0008270">
    <property type="term" value="F:zinc ion binding"/>
    <property type="evidence" value="ECO:0007669"/>
    <property type="project" value="UniProtKB-UniRule"/>
</dbReference>
<dbReference type="GeneID" id="41718250"/>
<feature type="domain" description="Peptidase M20 dimerisation" evidence="10">
    <location>
        <begin position="156"/>
        <end position="248"/>
    </location>
</feature>
<reference evidence="12 13" key="2">
    <citation type="journal article" date="2020" name="Int. J. Syst. Evol. Microbiol.">
        <title>Sulfuracidifex tepidarius gen. nov., sp. nov. and transfer of Sulfolobus metallicus Huber and Stetter 1992 to the genus Sulfuracidifex as Sulfuracidifex metallicus comb. nov.</title>
        <authorList>
            <person name="Itoh T."/>
            <person name="Miura T."/>
            <person name="Sakai H.D."/>
            <person name="Kato S."/>
            <person name="Ohkuma M."/>
            <person name="Takashina T."/>
        </authorList>
    </citation>
    <scope>NUCLEOTIDE SEQUENCE</scope>
    <source>
        <strain evidence="11 13">IC-006</strain>
        <strain evidence="12">IC-007</strain>
    </source>
</reference>
<keyword evidence="2 9" id="KW-0055">Arginine biosynthesis</keyword>
<dbReference type="PANTHER" id="PTHR43808:SF28">
    <property type="entry name" value="[LYSW]-LYSINE_[LYSW]-ORNITHINE HYDROLASE"/>
    <property type="match status" value="1"/>
</dbReference>
<dbReference type="OrthoDB" id="133929at2157"/>
<dbReference type="InterPro" id="IPR002933">
    <property type="entry name" value="Peptidase_M20"/>
</dbReference>
<dbReference type="UniPathway" id="UPA00033">
    <property type="reaction ID" value="UER00039"/>
</dbReference>
<dbReference type="PANTHER" id="PTHR43808">
    <property type="entry name" value="ACETYLORNITHINE DEACETYLASE"/>
    <property type="match status" value="1"/>
</dbReference>
<reference evidence="14" key="1">
    <citation type="submission" date="2018-09" db="EMBL/GenBank/DDBJ databases">
        <title>Complete Genome Sequencing of Sulfolobus sp. JCM 16834.</title>
        <authorList>
            <person name="Kato S."/>
            <person name="Itoh T."/>
            <person name="Ohkuma M."/>
        </authorList>
    </citation>
    <scope>NUCLEOTIDE SEQUENCE [LARGE SCALE GENOMIC DNA]</scope>
    <source>
        <strain evidence="14">IC-007</strain>
    </source>
</reference>
<sequence>MQLERESLKQKARQVLLKLASVYTPSGEEEKASNVMKEIADDLSIPLVETESHSYYLNPGSDFLLASHIDTVPGFIEPKEEGETVFGRGVVDAKGPLTSMILAGWYLKQRGIDVTVAGLSDEENKSKGARELLNSGKRFKATIIGEPSNTSDIVIEYRGVAHFDVVCNGVGEHASSSSTNLLLEVARKLSEISNLPSSYDSPSLVPTIMRCGEAMNVTPSTCYLHFDCRFSVSSNYNEILEKVKEKFNLCEIKIVEQIPPVKAPISALVKSLQRSLLKQGLKPRLVKKAGTSDMNLLAQISDEIVAYGPGESKLEHTNFEKINLEEIYISVSSYVNTIEDLWQKMGKK</sequence>
<dbReference type="GO" id="GO:0050897">
    <property type="term" value="F:cobalt ion binding"/>
    <property type="evidence" value="ECO:0007669"/>
    <property type="project" value="UniProtKB-UniRule"/>
</dbReference>
<dbReference type="NCBIfam" id="NF001747">
    <property type="entry name" value="PRK00466.1"/>
    <property type="match status" value="1"/>
</dbReference>
<dbReference type="Proteomes" id="UP000325030">
    <property type="component" value="Chromosome"/>
</dbReference>
<evidence type="ECO:0000313" key="14">
    <source>
        <dbReference type="Proteomes" id="UP000325030"/>
    </source>
</evidence>
<dbReference type="GO" id="GO:0005737">
    <property type="term" value="C:cytoplasm"/>
    <property type="evidence" value="ECO:0007669"/>
    <property type="project" value="UniProtKB-SubCell"/>
</dbReference>
<feature type="active site" evidence="9">
    <location>
        <position position="70"/>
    </location>
</feature>
<feature type="binding site" evidence="9">
    <location>
        <position position="92"/>
    </location>
    <ligand>
        <name>Zn(2+)</name>
        <dbReference type="ChEBI" id="CHEBI:29105"/>
        <label>2</label>
    </ligand>
</feature>
<evidence type="ECO:0000256" key="2">
    <source>
        <dbReference type="ARBA" id="ARBA00022571"/>
    </source>
</evidence>
<evidence type="ECO:0000256" key="5">
    <source>
        <dbReference type="ARBA" id="ARBA00022801"/>
    </source>
</evidence>
<dbReference type="GO" id="GO:0042450">
    <property type="term" value="P:L-arginine biosynthetic process via ornithine"/>
    <property type="evidence" value="ECO:0007669"/>
    <property type="project" value="UniProtKB-UniRule"/>
</dbReference>
<comment type="function">
    <text evidence="9">Catalyzes the release of L-lysine from [LysW]-gamma-L-lysine and the release of L-ornithine from [LysW]-L-ornithine.</text>
</comment>
<dbReference type="EMBL" id="AP018929">
    <property type="protein sequence ID" value="BBG24581.1"/>
    <property type="molecule type" value="Genomic_DNA"/>
</dbReference>
<comment type="catalytic activity">
    <reaction evidence="9">
        <text>[amino-group carrier protein]-C-terminal-gamma-(L-ornithyl)-L-glutamate + H2O = [amino-group carrier protein]-C-terminal-L-glutamate + L-ornithine</text>
        <dbReference type="Rhea" id="RHEA:52676"/>
        <dbReference type="Rhea" id="RHEA-COMP:9693"/>
        <dbReference type="Rhea" id="RHEA-COMP:13328"/>
        <dbReference type="ChEBI" id="CHEBI:15377"/>
        <dbReference type="ChEBI" id="CHEBI:46911"/>
        <dbReference type="ChEBI" id="CHEBI:78525"/>
        <dbReference type="ChEBI" id="CHEBI:136763"/>
        <dbReference type="EC" id="3.5.1.132"/>
    </reaction>
</comment>
<dbReference type="InterPro" id="IPR011650">
    <property type="entry name" value="Peptidase_M20_dimer"/>
</dbReference>
<comment type="pathway">
    <text evidence="9">Amino-acid biosynthesis; L-lysine biosynthesis via AAA pathway; L-lysine from L-alpha-aminoadipate (Thermus route): step 5/5.</text>
</comment>
<feature type="binding site" evidence="9">
    <location>
        <position position="92"/>
    </location>
    <ligand>
        <name>Zn(2+)</name>
        <dbReference type="ChEBI" id="CHEBI:29105"/>
        <label>1</label>
    </ligand>
</feature>
<dbReference type="Gene3D" id="3.30.70.360">
    <property type="match status" value="1"/>
</dbReference>
<feature type="active site" description="Proton acceptor" evidence="9">
    <location>
        <position position="122"/>
    </location>
</feature>
<dbReference type="Gene3D" id="3.40.630.10">
    <property type="entry name" value="Zn peptidases"/>
    <property type="match status" value="1"/>
</dbReference>
<dbReference type="InterPro" id="IPR036264">
    <property type="entry name" value="Bact_exopeptidase_dim_dom"/>
</dbReference>
<dbReference type="UniPathway" id="UPA00068"/>